<reference evidence="1" key="2">
    <citation type="submission" date="2020-11" db="EMBL/GenBank/DDBJ databases">
        <authorList>
            <person name="McCartney M.A."/>
            <person name="Auch B."/>
            <person name="Kono T."/>
            <person name="Mallez S."/>
            <person name="Becker A."/>
            <person name="Gohl D.M."/>
            <person name="Silverstein K.A.T."/>
            <person name="Koren S."/>
            <person name="Bechman K.B."/>
            <person name="Herman A."/>
            <person name="Abrahante J.E."/>
            <person name="Garbe J."/>
        </authorList>
    </citation>
    <scope>NUCLEOTIDE SEQUENCE</scope>
    <source>
        <strain evidence="1">Duluth1</strain>
        <tissue evidence="1">Whole animal</tissue>
    </source>
</reference>
<evidence type="ECO:0000313" key="2">
    <source>
        <dbReference type="Proteomes" id="UP000828390"/>
    </source>
</evidence>
<gene>
    <name evidence="1" type="ORF">DPMN_051852</name>
</gene>
<name>A0A9D4HMI1_DREPO</name>
<evidence type="ECO:0000313" key="1">
    <source>
        <dbReference type="EMBL" id="KAH3725997.1"/>
    </source>
</evidence>
<proteinExistence type="predicted"/>
<accession>A0A9D4HMI1</accession>
<organism evidence="1 2">
    <name type="scientific">Dreissena polymorpha</name>
    <name type="common">Zebra mussel</name>
    <name type="synonym">Mytilus polymorpha</name>
    <dbReference type="NCBI Taxonomy" id="45954"/>
    <lineage>
        <taxon>Eukaryota</taxon>
        <taxon>Metazoa</taxon>
        <taxon>Spiralia</taxon>
        <taxon>Lophotrochozoa</taxon>
        <taxon>Mollusca</taxon>
        <taxon>Bivalvia</taxon>
        <taxon>Autobranchia</taxon>
        <taxon>Heteroconchia</taxon>
        <taxon>Euheterodonta</taxon>
        <taxon>Imparidentia</taxon>
        <taxon>Neoheterodontei</taxon>
        <taxon>Myida</taxon>
        <taxon>Dreissenoidea</taxon>
        <taxon>Dreissenidae</taxon>
        <taxon>Dreissena</taxon>
    </lineage>
</organism>
<dbReference type="AlphaFoldDB" id="A0A9D4HMI1"/>
<sequence length="69" mass="7765">MDPSNNIYVLYAGPPTLTSGINTSASAASEPYRYITAFSRQPNTPYMFNQRAGEYEQGYHRIRTVLTIT</sequence>
<keyword evidence="2" id="KW-1185">Reference proteome</keyword>
<dbReference type="Proteomes" id="UP000828390">
    <property type="component" value="Unassembled WGS sequence"/>
</dbReference>
<protein>
    <submittedName>
        <fullName evidence="1">Uncharacterized protein</fullName>
    </submittedName>
</protein>
<comment type="caution">
    <text evidence="1">The sequence shown here is derived from an EMBL/GenBank/DDBJ whole genome shotgun (WGS) entry which is preliminary data.</text>
</comment>
<dbReference type="EMBL" id="JAIWYP010000012">
    <property type="protein sequence ID" value="KAH3725997.1"/>
    <property type="molecule type" value="Genomic_DNA"/>
</dbReference>
<reference evidence="1" key="1">
    <citation type="journal article" date="2019" name="bioRxiv">
        <title>The Genome of the Zebra Mussel, Dreissena polymorpha: A Resource for Invasive Species Research.</title>
        <authorList>
            <person name="McCartney M.A."/>
            <person name="Auch B."/>
            <person name="Kono T."/>
            <person name="Mallez S."/>
            <person name="Zhang Y."/>
            <person name="Obille A."/>
            <person name="Becker A."/>
            <person name="Abrahante J.E."/>
            <person name="Garbe J."/>
            <person name="Badalamenti J.P."/>
            <person name="Herman A."/>
            <person name="Mangelson H."/>
            <person name="Liachko I."/>
            <person name="Sullivan S."/>
            <person name="Sone E.D."/>
            <person name="Koren S."/>
            <person name="Silverstein K.A.T."/>
            <person name="Beckman K.B."/>
            <person name="Gohl D.M."/>
        </authorList>
    </citation>
    <scope>NUCLEOTIDE SEQUENCE</scope>
    <source>
        <strain evidence="1">Duluth1</strain>
        <tissue evidence="1">Whole animal</tissue>
    </source>
</reference>